<dbReference type="PROSITE" id="PS00183">
    <property type="entry name" value="UBC_1"/>
    <property type="match status" value="1"/>
</dbReference>
<dbReference type="InterPro" id="IPR000608">
    <property type="entry name" value="UBC"/>
</dbReference>
<evidence type="ECO:0000313" key="4">
    <source>
        <dbReference type="EMBL" id="GAH00214.1"/>
    </source>
</evidence>
<gene>
    <name evidence="4" type="ORF">S01H4_37436</name>
</gene>
<sequence>MGSLIRIKKELANLKRDPPANCSAGIFDNDILHWRANIMGPTDTPYAGGIFNLEIYFPGNYPFKPPNIRFLTKIYHPNIDGSGAICLDVLKENWSPALTISKVLISICSLLSDPNPDDPLVPEIADTYKEDREKYNELAKSWTECFAI</sequence>
<dbReference type="SUPFAM" id="SSF54495">
    <property type="entry name" value="UBC-like"/>
    <property type="match status" value="1"/>
</dbReference>
<evidence type="ECO:0000256" key="1">
    <source>
        <dbReference type="ARBA" id="ARBA00022679"/>
    </source>
</evidence>
<dbReference type="EMBL" id="BART01020110">
    <property type="protein sequence ID" value="GAH00214.1"/>
    <property type="molecule type" value="Genomic_DNA"/>
</dbReference>
<evidence type="ECO:0000259" key="3">
    <source>
        <dbReference type="PROSITE" id="PS50127"/>
    </source>
</evidence>
<dbReference type="FunFam" id="3.10.110.10:FF:000002">
    <property type="entry name" value="Ubiquitin-conjugating enzyme E2 D3"/>
    <property type="match status" value="1"/>
</dbReference>
<evidence type="ECO:0000256" key="2">
    <source>
        <dbReference type="ARBA" id="ARBA00022786"/>
    </source>
</evidence>
<proteinExistence type="predicted"/>
<protein>
    <recommendedName>
        <fullName evidence="3">UBC core domain-containing protein</fullName>
    </recommendedName>
</protein>
<organism evidence="4">
    <name type="scientific">marine sediment metagenome</name>
    <dbReference type="NCBI Taxonomy" id="412755"/>
    <lineage>
        <taxon>unclassified sequences</taxon>
        <taxon>metagenomes</taxon>
        <taxon>ecological metagenomes</taxon>
    </lineage>
</organism>
<dbReference type="InterPro" id="IPR023313">
    <property type="entry name" value="UBQ-conjugating_AS"/>
</dbReference>
<dbReference type="PROSITE" id="PS50127">
    <property type="entry name" value="UBC_2"/>
    <property type="match status" value="1"/>
</dbReference>
<dbReference type="GO" id="GO:0016740">
    <property type="term" value="F:transferase activity"/>
    <property type="evidence" value="ECO:0007669"/>
    <property type="project" value="UniProtKB-KW"/>
</dbReference>
<dbReference type="Gene3D" id="3.10.110.10">
    <property type="entry name" value="Ubiquitin Conjugating Enzyme"/>
    <property type="match status" value="1"/>
</dbReference>
<dbReference type="Pfam" id="PF00179">
    <property type="entry name" value="UQ_con"/>
    <property type="match status" value="1"/>
</dbReference>
<dbReference type="SMART" id="SM00212">
    <property type="entry name" value="UBCc"/>
    <property type="match status" value="1"/>
</dbReference>
<reference evidence="4" key="1">
    <citation type="journal article" date="2014" name="Front. Microbiol.">
        <title>High frequency of phylogenetically diverse reductive dehalogenase-homologous genes in deep subseafloor sedimentary metagenomes.</title>
        <authorList>
            <person name="Kawai M."/>
            <person name="Futagami T."/>
            <person name="Toyoda A."/>
            <person name="Takaki Y."/>
            <person name="Nishi S."/>
            <person name="Hori S."/>
            <person name="Arai W."/>
            <person name="Tsubouchi T."/>
            <person name="Morono Y."/>
            <person name="Uchiyama I."/>
            <person name="Ito T."/>
            <person name="Fujiyama A."/>
            <person name="Inagaki F."/>
            <person name="Takami H."/>
        </authorList>
    </citation>
    <scope>NUCLEOTIDE SEQUENCE</scope>
    <source>
        <strain evidence="4">Expedition CK06-06</strain>
    </source>
</reference>
<keyword evidence="2" id="KW-0833">Ubl conjugation pathway</keyword>
<feature type="domain" description="UBC core" evidence="3">
    <location>
        <begin position="2"/>
        <end position="148"/>
    </location>
</feature>
<name>X1D521_9ZZZZ</name>
<dbReference type="PANTHER" id="PTHR24068">
    <property type="entry name" value="UBIQUITIN-CONJUGATING ENZYME E2"/>
    <property type="match status" value="1"/>
</dbReference>
<comment type="caution">
    <text evidence="4">The sequence shown here is derived from an EMBL/GenBank/DDBJ whole genome shotgun (WGS) entry which is preliminary data.</text>
</comment>
<dbReference type="InterPro" id="IPR016135">
    <property type="entry name" value="UBQ-conjugating_enzyme/RWD"/>
</dbReference>
<accession>X1D521</accession>
<keyword evidence="1" id="KW-0808">Transferase</keyword>
<dbReference type="AlphaFoldDB" id="X1D521"/>